<dbReference type="Gene3D" id="3.90.190.10">
    <property type="entry name" value="Protein tyrosine phosphatase superfamily"/>
    <property type="match status" value="1"/>
</dbReference>
<feature type="domain" description="Fibronectin type-III" evidence="5">
    <location>
        <begin position="498"/>
        <end position="584"/>
    </location>
</feature>
<reference evidence="6" key="1">
    <citation type="submission" date="2025-08" db="UniProtKB">
        <authorList>
            <consortium name="Ensembl"/>
        </authorList>
    </citation>
    <scope>IDENTIFICATION</scope>
</reference>
<reference evidence="6" key="2">
    <citation type="submission" date="2025-09" db="UniProtKB">
        <authorList>
            <consortium name="Ensembl"/>
        </authorList>
    </citation>
    <scope>IDENTIFICATION</scope>
</reference>
<organism evidence="6 7">
    <name type="scientific">Cyprinus carpio carpio</name>
    <dbReference type="NCBI Taxonomy" id="630221"/>
    <lineage>
        <taxon>Eukaryota</taxon>
        <taxon>Metazoa</taxon>
        <taxon>Chordata</taxon>
        <taxon>Craniata</taxon>
        <taxon>Vertebrata</taxon>
        <taxon>Euteleostomi</taxon>
        <taxon>Actinopterygii</taxon>
        <taxon>Neopterygii</taxon>
        <taxon>Teleostei</taxon>
        <taxon>Ostariophysi</taxon>
        <taxon>Cypriniformes</taxon>
        <taxon>Cyprinidae</taxon>
        <taxon>Cyprininae</taxon>
        <taxon>Cyprinus</taxon>
    </lineage>
</organism>
<feature type="domain" description="Fibronectin type-III" evidence="5">
    <location>
        <begin position="143"/>
        <end position="229"/>
    </location>
</feature>
<proteinExistence type="predicted"/>
<dbReference type="Gene3D" id="2.60.40.10">
    <property type="entry name" value="Immunoglobulins"/>
    <property type="match status" value="21"/>
</dbReference>
<feature type="domain" description="Fibronectin type-III" evidence="5">
    <location>
        <begin position="670"/>
        <end position="756"/>
    </location>
</feature>
<keyword evidence="2" id="KW-0812">Transmembrane</keyword>
<evidence type="ECO:0000256" key="1">
    <source>
        <dbReference type="ARBA" id="ARBA00022912"/>
    </source>
</evidence>
<dbReference type="InterPro" id="IPR000242">
    <property type="entry name" value="PTP_cat"/>
</dbReference>
<dbReference type="PANTHER" id="PTHR46957:SF10">
    <property type="entry name" value="PROTEIN TYROSINE PHOSPHATASE, RECEPTOR TYPE, H"/>
    <property type="match status" value="1"/>
</dbReference>
<protein>
    <recommendedName>
        <fullName evidence="8">Protein-tyrosine-phosphatase</fullName>
    </recommendedName>
</protein>
<feature type="domain" description="Fibronectin type-III" evidence="5">
    <location>
        <begin position="1269"/>
        <end position="1354"/>
    </location>
</feature>
<keyword evidence="3" id="KW-0732">Signal</keyword>
<dbReference type="GO" id="GO:0004725">
    <property type="term" value="F:protein tyrosine phosphatase activity"/>
    <property type="evidence" value="ECO:0007669"/>
    <property type="project" value="InterPro"/>
</dbReference>
<evidence type="ECO:0000259" key="5">
    <source>
        <dbReference type="PROSITE" id="PS50853"/>
    </source>
</evidence>
<feature type="domain" description="Fibronectin type-III" evidence="5">
    <location>
        <begin position="230"/>
        <end position="312"/>
    </location>
</feature>
<feature type="domain" description="Fibronectin type-III" evidence="5">
    <location>
        <begin position="1438"/>
        <end position="1522"/>
    </location>
</feature>
<keyword evidence="2" id="KW-0472">Membrane</keyword>
<feature type="domain" description="Fibronectin type-III" evidence="5">
    <location>
        <begin position="1012"/>
        <end position="1098"/>
    </location>
</feature>
<dbReference type="SMART" id="SM00194">
    <property type="entry name" value="PTPc"/>
    <property type="match status" value="1"/>
</dbReference>
<dbReference type="InterPro" id="IPR036116">
    <property type="entry name" value="FN3_sf"/>
</dbReference>
<feature type="domain" description="Fibronectin type-III" evidence="5">
    <location>
        <begin position="927"/>
        <end position="1011"/>
    </location>
</feature>
<dbReference type="SMART" id="SM00060">
    <property type="entry name" value="FN3"/>
    <property type="match status" value="21"/>
</dbReference>
<dbReference type="InterPro" id="IPR029021">
    <property type="entry name" value="Prot-tyrosine_phosphatase-like"/>
</dbReference>
<evidence type="ECO:0008006" key="8">
    <source>
        <dbReference type="Google" id="ProtNLM"/>
    </source>
</evidence>
<accession>A0A8C0YJ10</accession>
<dbReference type="SUPFAM" id="SSF52799">
    <property type="entry name" value="(Phosphotyrosine protein) phosphatases II"/>
    <property type="match status" value="1"/>
</dbReference>
<feature type="domain" description="Fibronectin type-III" evidence="5">
    <location>
        <begin position="1182"/>
        <end position="1268"/>
    </location>
</feature>
<evidence type="ECO:0000256" key="3">
    <source>
        <dbReference type="SAM" id="SignalP"/>
    </source>
</evidence>
<keyword evidence="7" id="KW-1185">Reference proteome</keyword>
<evidence type="ECO:0000256" key="2">
    <source>
        <dbReference type="SAM" id="Phobius"/>
    </source>
</evidence>
<feature type="domain" description="Fibronectin type-III" evidence="5">
    <location>
        <begin position="844"/>
        <end position="926"/>
    </location>
</feature>
<dbReference type="InterPro" id="IPR013783">
    <property type="entry name" value="Ig-like_fold"/>
</dbReference>
<feature type="domain" description="Tyrosine-protein phosphatase" evidence="4">
    <location>
        <begin position="1931"/>
        <end position="2035"/>
    </location>
</feature>
<dbReference type="GeneTree" id="ENSGT00940000156870"/>
<keyword evidence="1" id="KW-0378">Hydrolase</keyword>
<sequence>MAHPSFKTVCKGTALLFFVILLELTAQTHTDITSLPVISNISSTKFETSPQTPPTKPDVIRNLRVSEFTTSSVILRWDEPTGNRSLFRVQWTGDQTNATTNTSYHINGLTAGVNYTFCITAVAADQSTEGEMFCISQNTRPDVIRNLKVTEITKSSVFLIWEEPVGNRSFFKIQWNGDKTSGNSTTSNTSYHITSLIAGVNYTFIITAVAADKSTEGESVFTSNYTKPGTIINLTADYITASTVLLNWTKPNGQSSHFRVEYENNNVIAENTSIEINHLTPGAQYTFRVFAVAADHVTEGRASQVSLYTKPDVIRNLRVSKITTSSVFLTWDEPTGNRSFFKLNWTDQKLDMLRNAIESVLLTTENTSIKINDLTPGAKYTFRVFAVTADHVTEGRASQISLYTKPDVIRNLTVFEITTSSVFLTWDEPFGNRSFFKLNWTDQKLDLIGNAIETTNTSYHITGLTAGVSHTFCITAVAADQSTEGNTFCISQYIKSDGIRNLRVSEITTSSVFLTWGESAGNIYFFKLQWADDKTSGNLTTTYTFSNITGLTAGVNYTFCIIAVAADESTEGETFCISHYTKPEIVRNLSVTEITISSVSLTWDEPAGNRDFFRIQWTEKRTREAATNTSYHINDLTAGVNYTFCITAVAADKSTEGETFCISQYTKPDMIRNLKVTEITTTSVFLIWEEPFGNRYSFKLNWTDEKTSNHVITNNTWYNIIGLTAGVNYTFIITAVAADKSTEGESVVTSNYTKPDVIRNLRVSEITTSSVFLIWEEPFGNRYFFKLNWTDEKTSNHVITNNTWYNITGLTAGVNYTFNIAAVAADKSTEGESVVTSKYMKPDIIMNLTADYITTSSVLLNWTKPKGQSSRSRVAYENNNVTTENSFIEINDLTPGAQYTFRVFAVAADHVTEGKANQISLYTKPEMVRNLSVTEITISSVSLTWDEPVGKRDFFRIQWTEKRTHATAINTSYHINDLTAGVNYTFCITAVAGDKSTEGETFCISQYTKPNVIRNLKVTEITTKSVFLIWEEPVGNRSLFKIQWTGDKTTENSTSSNTSYHITNLTAGVNYSFNITAIAADKSTEGESVVTSNYTKPDVIINLTADDITASSILLNWTKPNGQSSRYRVEYENNNVTTKNTSIKIDHLTHGAHYTFRVFAVAADHVTEGRASQISLYTKPDVIKNLRVSEITTSSVFLTWDEPVGNRSFFKIQWTSDQINGFSATTNTSYNITSLTAGVNYTFTIIVLTADNIGESEPFCISKYTEPDVIRNLRVSEITTSSVFLIWEEPFGNRYFFKLNWTDEKTSNHVITNNTWYNITGLTAGVNYTFNIAAVAADKSTGASVVTSKYMKPDIIMNLTADYITTSSVLLNWTKPTGQSSRFHVAYENNNVTTENSFIEINYMIPGAQYTFRVFAVAADHVTAGKANQISLYTKPVMVRNLRVTEITISSVSLTWDEPVGKRDFFRIQWTEKMTHVTATNTSYHINDLTAGVNYTFCITAVAGDKSTEGETFCISQYTKPNVIRNLKVTEITTTSVFLIWEEPVGNRSLFKIQWTGDKTTENSTSSNTSYHITNLTAGVNYTFNITAVAADKSTEGESVITSNYTKPDVIINLTADDITASSVLLNWTKPNGQSSRYRVEYENNNVTTKNTSIKIDHLTHGEHYTFRVFAVAADHVTEGRASQISLYTKPDVIKNLRVSEITTSSVFLTWDEQVRKRPFFKIQWTGDQINGYSATTNSSYNITSLTAGVNYTFSITALTADDVGESEPFCISKYTEPEIVRNLRVTEITISSVSLTWDEPAGKRDFFRIQWTEKRTHATATNTSYNISDLTAGVNYTFCITAVAGDKSTEGETFCISQYTKSPESNTWLIVGVVLAAICFVFIIILILFFYSKRQTKDQYPDIPLHIFSNTAMRTDDYEDHFKQKHADGFAEEYEKLKTVGIAQSKNAALAIENKKKNRDSNVLPYDASRVKLSVCGSPFYDYINASYVPGYKSREEFIATQCPLPTTVDEFWRMIWEKNIYTIVMLNKCNEQG</sequence>
<feature type="domain" description="Fibronectin type-III" evidence="5">
    <location>
        <begin position="313"/>
        <end position="408"/>
    </location>
</feature>
<dbReference type="Proteomes" id="UP001108240">
    <property type="component" value="Unplaced"/>
</dbReference>
<feature type="domain" description="Fibronectin type-III" evidence="5">
    <location>
        <begin position="585"/>
        <end position="669"/>
    </location>
</feature>
<feature type="domain" description="Fibronectin type-III" evidence="5">
    <location>
        <begin position="1610"/>
        <end position="1693"/>
    </location>
</feature>
<feature type="domain" description="Fibronectin type-III" evidence="5">
    <location>
        <begin position="1523"/>
        <end position="1609"/>
    </location>
</feature>
<name>A0A8C0YJ10_CYPCA</name>
<feature type="domain" description="Fibronectin type-III" evidence="5">
    <location>
        <begin position="1099"/>
        <end position="1181"/>
    </location>
</feature>
<feature type="domain" description="Fibronectin type-III" evidence="5">
    <location>
        <begin position="59"/>
        <end position="142"/>
    </location>
</feature>
<dbReference type="Ensembl" id="ENSCCRT00000011516.2">
    <property type="protein sequence ID" value="ENSCCRP00000010543.2"/>
    <property type="gene ID" value="ENSCCRG00000006126.2"/>
</dbReference>
<feature type="chain" id="PRO_5039951935" description="Protein-tyrosine-phosphatase" evidence="3">
    <location>
        <begin position="31"/>
        <end position="2035"/>
    </location>
</feature>
<evidence type="ECO:0000313" key="7">
    <source>
        <dbReference type="Proteomes" id="UP001108240"/>
    </source>
</evidence>
<feature type="transmembrane region" description="Helical" evidence="2">
    <location>
        <begin position="1869"/>
        <end position="1892"/>
    </location>
</feature>
<feature type="signal peptide" evidence="3">
    <location>
        <begin position="1"/>
        <end position="30"/>
    </location>
</feature>
<keyword evidence="2" id="KW-1133">Transmembrane helix</keyword>
<dbReference type="Pfam" id="PF00041">
    <property type="entry name" value="fn3"/>
    <property type="match status" value="21"/>
</dbReference>
<dbReference type="InterPro" id="IPR003961">
    <property type="entry name" value="FN3_dom"/>
</dbReference>
<evidence type="ECO:0000313" key="6">
    <source>
        <dbReference type="Ensembl" id="ENSCCRP00000010543.2"/>
    </source>
</evidence>
<evidence type="ECO:0000259" key="4">
    <source>
        <dbReference type="PROSITE" id="PS50055"/>
    </source>
</evidence>
<dbReference type="Pfam" id="PF00102">
    <property type="entry name" value="Y_phosphatase"/>
    <property type="match status" value="1"/>
</dbReference>
<dbReference type="PROSITE" id="PS50055">
    <property type="entry name" value="TYR_PHOSPHATASE_PTP"/>
    <property type="match status" value="1"/>
</dbReference>
<dbReference type="CDD" id="cd00063">
    <property type="entry name" value="FN3"/>
    <property type="match status" value="21"/>
</dbReference>
<dbReference type="PROSITE" id="PS50853">
    <property type="entry name" value="FN3"/>
    <property type="match status" value="18"/>
</dbReference>
<feature type="domain" description="Fibronectin type-III" evidence="5">
    <location>
        <begin position="757"/>
        <end position="843"/>
    </location>
</feature>
<dbReference type="GO" id="GO:0043235">
    <property type="term" value="C:receptor complex"/>
    <property type="evidence" value="ECO:0007669"/>
    <property type="project" value="TreeGrafter"/>
</dbReference>
<feature type="domain" description="Fibronectin type-III" evidence="5">
    <location>
        <begin position="1780"/>
        <end position="1864"/>
    </location>
</feature>
<dbReference type="InterPro" id="IPR050713">
    <property type="entry name" value="RTP_Phos/Ushers"/>
</dbReference>
<dbReference type="PRINTS" id="PR00700">
    <property type="entry name" value="PRTYPHPHTASE"/>
</dbReference>
<dbReference type="SUPFAM" id="SSF49265">
    <property type="entry name" value="Fibronectin type III"/>
    <property type="match status" value="11"/>
</dbReference>
<dbReference type="PANTHER" id="PTHR46957">
    <property type="entry name" value="CYTOKINE RECEPTOR"/>
    <property type="match status" value="1"/>
</dbReference>
<dbReference type="OMA" id="ASFYEIQ"/>
<keyword evidence="1" id="KW-0904">Protein phosphatase</keyword>